<dbReference type="GO" id="GO:0004751">
    <property type="term" value="F:ribose-5-phosphate isomerase activity"/>
    <property type="evidence" value="ECO:0007669"/>
    <property type="project" value="UniProtKB-UniRule"/>
</dbReference>
<comment type="caution">
    <text evidence="5">The sequence shown here is derived from an EMBL/GenBank/DDBJ whole genome shotgun (WGS) entry which is preliminary data.</text>
</comment>
<dbReference type="InterPro" id="IPR020672">
    <property type="entry name" value="Ribose5P_isomerase_typA_subgr"/>
</dbReference>
<evidence type="ECO:0000313" key="5">
    <source>
        <dbReference type="EMBL" id="KGF96103.1"/>
    </source>
</evidence>
<dbReference type="SUPFAM" id="SSF100950">
    <property type="entry name" value="NagB/RpiA/CoA transferase-like"/>
    <property type="match status" value="1"/>
</dbReference>
<feature type="active site" description="Proton acceptor" evidence="4">
    <location>
        <position position="108"/>
    </location>
</feature>
<comment type="function">
    <text evidence="4">Catalyzes the reversible conversion of ribose-5-phosphate to ribulose 5-phosphate.</text>
</comment>
<feature type="binding site" evidence="4">
    <location>
        <begin position="29"/>
        <end position="32"/>
    </location>
    <ligand>
        <name>substrate</name>
    </ligand>
</feature>
<dbReference type="InterPro" id="IPR037171">
    <property type="entry name" value="NagB/RpiA_transferase-like"/>
</dbReference>
<evidence type="ECO:0000256" key="1">
    <source>
        <dbReference type="ARBA" id="ARBA00001713"/>
    </source>
</evidence>
<dbReference type="GO" id="GO:0009052">
    <property type="term" value="P:pentose-phosphate shunt, non-oxidative branch"/>
    <property type="evidence" value="ECO:0007669"/>
    <property type="project" value="UniProtKB-UniRule"/>
</dbReference>
<dbReference type="FunFam" id="3.30.70.260:FF:000018">
    <property type="entry name" value="Ribose-5-phosphate isomerase A"/>
    <property type="match status" value="1"/>
</dbReference>
<evidence type="ECO:0000256" key="4">
    <source>
        <dbReference type="HAMAP-Rule" id="MF_00170"/>
    </source>
</evidence>
<dbReference type="HAMAP" id="MF_00170">
    <property type="entry name" value="Rib_5P_isom_A"/>
    <property type="match status" value="1"/>
</dbReference>
<dbReference type="NCBIfam" id="NF001924">
    <property type="entry name" value="PRK00702.1"/>
    <property type="match status" value="1"/>
</dbReference>
<feature type="binding site" evidence="4">
    <location>
        <position position="126"/>
    </location>
    <ligand>
        <name>substrate</name>
    </ligand>
</feature>
<dbReference type="EMBL" id="JNAL01000010">
    <property type="protein sequence ID" value="KGF96103.1"/>
    <property type="molecule type" value="Genomic_DNA"/>
</dbReference>
<protein>
    <recommendedName>
        <fullName evidence="4">Ribose-5-phosphate isomerase A</fullName>
        <ecNumber evidence="4">5.3.1.6</ecNumber>
    </recommendedName>
    <alternativeName>
        <fullName evidence="4">Phosphoriboisomerase A</fullName>
        <shortName evidence="4">PRI</shortName>
    </alternativeName>
</protein>
<dbReference type="CDD" id="cd01398">
    <property type="entry name" value="RPI_A"/>
    <property type="match status" value="1"/>
</dbReference>
<dbReference type="eggNOG" id="COG0120">
    <property type="taxonomic scope" value="Bacteria"/>
</dbReference>
<dbReference type="Gene3D" id="3.40.50.1360">
    <property type="match status" value="1"/>
</dbReference>
<keyword evidence="3 4" id="KW-0413">Isomerase</keyword>
<dbReference type="PANTHER" id="PTHR11934">
    <property type="entry name" value="RIBOSE-5-PHOSPHATE ISOMERASE"/>
    <property type="match status" value="1"/>
</dbReference>
<comment type="subunit">
    <text evidence="4">Homodimer.</text>
</comment>
<dbReference type="UniPathway" id="UPA00115">
    <property type="reaction ID" value="UER00412"/>
</dbReference>
<dbReference type="Pfam" id="PF06026">
    <property type="entry name" value="Rib_5-P_isom_A"/>
    <property type="match status" value="1"/>
</dbReference>
<name>A0A0A2A6S1_PROMR</name>
<dbReference type="AlphaFoldDB" id="A0A0A2A6S1"/>
<comment type="similarity">
    <text evidence="2 4">Belongs to the ribose 5-phosphate isomerase family.</text>
</comment>
<accession>A0A0A2A6S1</accession>
<dbReference type="NCBIfam" id="TIGR00021">
    <property type="entry name" value="rpiA"/>
    <property type="match status" value="1"/>
</dbReference>
<dbReference type="STRING" id="93057.EU95_0898"/>
<dbReference type="InterPro" id="IPR004788">
    <property type="entry name" value="Ribose5P_isomerase_type_A"/>
</dbReference>
<comment type="catalytic activity">
    <reaction evidence="1 4">
        <text>aldehydo-D-ribose 5-phosphate = D-ribulose 5-phosphate</text>
        <dbReference type="Rhea" id="RHEA:14657"/>
        <dbReference type="ChEBI" id="CHEBI:58121"/>
        <dbReference type="ChEBI" id="CHEBI:58273"/>
        <dbReference type="EC" id="5.3.1.6"/>
    </reaction>
</comment>
<evidence type="ECO:0000313" key="6">
    <source>
        <dbReference type="Proteomes" id="UP000030355"/>
    </source>
</evidence>
<proteinExistence type="inferred from homology"/>
<dbReference type="GO" id="GO:0006014">
    <property type="term" value="P:D-ribose metabolic process"/>
    <property type="evidence" value="ECO:0007669"/>
    <property type="project" value="TreeGrafter"/>
</dbReference>
<evidence type="ECO:0000256" key="2">
    <source>
        <dbReference type="ARBA" id="ARBA00008088"/>
    </source>
</evidence>
<evidence type="ECO:0000256" key="3">
    <source>
        <dbReference type="ARBA" id="ARBA00023235"/>
    </source>
</evidence>
<feature type="binding site" evidence="4">
    <location>
        <begin position="99"/>
        <end position="102"/>
    </location>
    <ligand>
        <name>substrate</name>
    </ligand>
</feature>
<organism evidence="5 6">
    <name type="scientific">Prochlorococcus marinus str. MIT 9201</name>
    <dbReference type="NCBI Taxonomy" id="93057"/>
    <lineage>
        <taxon>Bacteria</taxon>
        <taxon>Bacillati</taxon>
        <taxon>Cyanobacteriota</taxon>
        <taxon>Cyanophyceae</taxon>
        <taxon>Synechococcales</taxon>
        <taxon>Prochlorococcaceae</taxon>
        <taxon>Prochlorococcus</taxon>
    </lineage>
</organism>
<dbReference type="EC" id="5.3.1.6" evidence="4"/>
<dbReference type="SUPFAM" id="SSF75445">
    <property type="entry name" value="D-ribose-5-phosphate isomerase (RpiA), lid domain"/>
    <property type="match status" value="1"/>
</dbReference>
<dbReference type="FunFam" id="3.40.50.1360:FF:000001">
    <property type="entry name" value="Ribose-5-phosphate isomerase A"/>
    <property type="match status" value="1"/>
</dbReference>
<gene>
    <name evidence="4" type="primary">rpiA</name>
    <name evidence="5" type="ORF">EU95_0898</name>
</gene>
<dbReference type="RefSeq" id="WP_342665519.1">
    <property type="nucleotide sequence ID" value="NZ_CP138977.1"/>
</dbReference>
<dbReference type="Gene3D" id="3.30.70.260">
    <property type="match status" value="1"/>
</dbReference>
<sequence>MDSQTQMKQIVADAAIKEIESDMILGLGSGSTAALMIKNLADEIRSGKLQNIKGVATSFQSEVLALELDIPLIDLASVSQIDLAIDGADEVDPGFQLIKGGGACHVREKLVASKASQLLIVVDETKLVKNLNKSFPLPIEVLPNAWKQVQDVISEMNGSSTLRMATKKAGPVVTDQGNLILDVLFKNGIKNPKEIEMQINNIPGVLENGLFVDITDKVLVGKIENSVPVVYSPSKVL</sequence>
<reference evidence="6" key="1">
    <citation type="journal article" date="2014" name="Sci. Data">
        <title>Genomes of diverse isolates of the marine cyanobacterium Prochlorococcus.</title>
        <authorList>
            <person name="Biller S."/>
            <person name="Berube P."/>
            <person name="Thompson J."/>
            <person name="Kelly L."/>
            <person name="Roggensack S."/>
            <person name="Awad L."/>
            <person name="Roache-Johnson K."/>
            <person name="Ding H."/>
            <person name="Giovannoni S.J."/>
            <person name="Moore L.R."/>
            <person name="Chisholm S.W."/>
        </authorList>
    </citation>
    <scope>NUCLEOTIDE SEQUENCE [LARGE SCALE GENOMIC DNA]</scope>
    <source>
        <strain evidence="6">MIT 9201</strain>
    </source>
</reference>
<dbReference type="GO" id="GO:0005829">
    <property type="term" value="C:cytosol"/>
    <property type="evidence" value="ECO:0007669"/>
    <property type="project" value="TreeGrafter"/>
</dbReference>
<feature type="binding site" evidence="4">
    <location>
        <begin position="86"/>
        <end position="89"/>
    </location>
    <ligand>
        <name>substrate</name>
    </ligand>
</feature>
<dbReference type="Proteomes" id="UP000030355">
    <property type="component" value="Unassembled WGS sequence"/>
</dbReference>
<dbReference type="PANTHER" id="PTHR11934:SF0">
    <property type="entry name" value="RIBOSE-5-PHOSPHATE ISOMERASE"/>
    <property type="match status" value="1"/>
</dbReference>
<comment type="pathway">
    <text evidence="4">Carbohydrate degradation; pentose phosphate pathway; D-ribose 5-phosphate from D-ribulose 5-phosphate (non-oxidative stage): step 1/1.</text>
</comment>